<evidence type="ECO:0008006" key="4">
    <source>
        <dbReference type="Google" id="ProtNLM"/>
    </source>
</evidence>
<evidence type="ECO:0000256" key="1">
    <source>
        <dbReference type="SAM" id="SignalP"/>
    </source>
</evidence>
<dbReference type="Proteomes" id="UP001239680">
    <property type="component" value="Unassembled WGS sequence"/>
</dbReference>
<feature type="chain" id="PRO_5046156860" description="VCBS repeat-containing protein" evidence="1">
    <location>
        <begin position="27"/>
        <end position="368"/>
    </location>
</feature>
<evidence type="ECO:0000313" key="2">
    <source>
        <dbReference type="EMBL" id="MDQ2067083.1"/>
    </source>
</evidence>
<keyword evidence="1" id="KW-0732">Signal</keyword>
<organism evidence="2 3">
    <name type="scientific">Pseudogemmobacter lacusdianii</name>
    <dbReference type="NCBI Taxonomy" id="3069608"/>
    <lineage>
        <taxon>Bacteria</taxon>
        <taxon>Pseudomonadati</taxon>
        <taxon>Pseudomonadota</taxon>
        <taxon>Alphaproteobacteria</taxon>
        <taxon>Rhodobacterales</taxon>
        <taxon>Paracoccaceae</taxon>
        <taxon>Pseudogemmobacter</taxon>
    </lineage>
</organism>
<proteinExistence type="predicted"/>
<dbReference type="RefSeq" id="WP_306680799.1">
    <property type="nucleotide sequence ID" value="NZ_JAVDBT010000011.1"/>
</dbReference>
<dbReference type="SUPFAM" id="SSF69318">
    <property type="entry name" value="Integrin alpha N-terminal domain"/>
    <property type="match status" value="1"/>
</dbReference>
<accession>A0ABU0VZA9</accession>
<dbReference type="InterPro" id="IPR028994">
    <property type="entry name" value="Integrin_alpha_N"/>
</dbReference>
<comment type="caution">
    <text evidence="2">The sequence shown here is derived from an EMBL/GenBank/DDBJ whole genome shotgun (WGS) entry which is preliminary data.</text>
</comment>
<gene>
    <name evidence="2" type="ORF">Q9295_11905</name>
</gene>
<reference evidence="2 3" key="1">
    <citation type="submission" date="2023-08" db="EMBL/GenBank/DDBJ databases">
        <title>Characterization of two Paracoccaceae strains isolated from Phycosphere and proposal of Xinfangfangia lacusdiani sp. nov.</title>
        <authorList>
            <person name="Deng Y."/>
            <person name="Zhang Y.Q."/>
        </authorList>
    </citation>
    <scope>NUCLEOTIDE SEQUENCE [LARGE SCALE GENOMIC DNA]</scope>
    <source>
        <strain evidence="2 3">CPCC 101601</strain>
    </source>
</reference>
<dbReference type="EMBL" id="JAVDBT010000011">
    <property type="protein sequence ID" value="MDQ2067083.1"/>
    <property type="molecule type" value="Genomic_DNA"/>
</dbReference>
<evidence type="ECO:0000313" key="3">
    <source>
        <dbReference type="Proteomes" id="UP001239680"/>
    </source>
</evidence>
<keyword evidence="3" id="KW-1185">Reference proteome</keyword>
<protein>
    <recommendedName>
        <fullName evidence="4">VCBS repeat-containing protein</fullName>
    </recommendedName>
</protein>
<name>A0ABU0VZA9_9RHOB</name>
<feature type="signal peptide" evidence="1">
    <location>
        <begin position="1"/>
        <end position="26"/>
    </location>
</feature>
<sequence length="368" mass="39227">MRFTISRSAHFLAATVLLGLSAPASAMQDCSSTKLEAGPNFMTGPDCTISWIEHGRLNTLIWRPVQDDFQEASLEIVGDRPVLTASGLPELIDVDQDGWLDLVTFTPVGMVNGTFGVSLRGANGGSFTAAQQIYGHTLSRDRDGYIVAASRNGPGQLYQLYMIDAGAFVFQVEIDPFAAAAPGSVDAFTCYINSARNGGVPQPLPSGKVPEDKAVLEHYCDPSANEPRRDVDITVHAASPSYTPTDTVFYCRLEGGTHAVSISQTPKGMRYAYGYLNAKPELILEQTHEDTGLVTEGGGNAARVSAITFGSGPFLYMAGTRLDPSSGIAQPGLTVVRAGIAVPIFDKDCLPEHSYDGLAAFYQDFNGG</sequence>